<accession>A0ABT7RQN0</accession>
<name>A0ABT7RQN0_9NOCA</name>
<dbReference type="PIRSF" id="PIRSF000126">
    <property type="entry name" value="11-beta-HSD1"/>
    <property type="match status" value="1"/>
</dbReference>
<dbReference type="PANTHER" id="PTHR43899:SF13">
    <property type="entry name" value="RH59310P"/>
    <property type="match status" value="1"/>
</dbReference>
<protein>
    <submittedName>
        <fullName evidence="3">SDR family NAD(P)-dependent oxidoreductase</fullName>
    </submittedName>
</protein>
<dbReference type="SUPFAM" id="SSF51735">
    <property type="entry name" value="NAD(P)-binding Rossmann-fold domains"/>
    <property type="match status" value="1"/>
</dbReference>
<evidence type="ECO:0000256" key="1">
    <source>
        <dbReference type="ARBA" id="ARBA00006484"/>
    </source>
</evidence>
<proteinExistence type="inferred from homology"/>
<dbReference type="PRINTS" id="PR00081">
    <property type="entry name" value="GDHRDH"/>
</dbReference>
<sequence>MIDVQHYGPWAVIAGGSEGVGSAFADELSKAGLNLVLIARKPGPLEETAEKVRSNGVQVRTLALDLLSPDAVEQIRQATDDVEVGLLIFNAGANSYGHEFVSGDLDGFRGVITLNIDRQLELSHLFGSKMKERGRGGIMLLGSLAGYMGSEHQSIYAASKAFSRVFAESLWLELAPHGVHVVELVLGVTRTPAMIRAGLNFDIPGMLVAEPEEVAREGLEHLTDGPVWVAGGNYEAAVKRSGFPRDKLVRGAAEAMRKLLNRS</sequence>
<comment type="similarity">
    <text evidence="1">Belongs to the short-chain dehydrogenases/reductases (SDR) family.</text>
</comment>
<gene>
    <name evidence="3" type="ORF">QT969_16845</name>
</gene>
<evidence type="ECO:0000256" key="2">
    <source>
        <dbReference type="ARBA" id="ARBA00023002"/>
    </source>
</evidence>
<dbReference type="InterPro" id="IPR002347">
    <property type="entry name" value="SDR_fam"/>
</dbReference>
<organism evidence="3 4">
    <name type="scientific">Rhodococcus indonesiensis</name>
    <dbReference type="NCBI Taxonomy" id="3055869"/>
    <lineage>
        <taxon>Bacteria</taxon>
        <taxon>Bacillati</taxon>
        <taxon>Actinomycetota</taxon>
        <taxon>Actinomycetes</taxon>
        <taxon>Mycobacteriales</taxon>
        <taxon>Nocardiaceae</taxon>
        <taxon>Rhodococcus</taxon>
    </lineage>
</organism>
<dbReference type="Gene3D" id="3.40.50.720">
    <property type="entry name" value="NAD(P)-binding Rossmann-like Domain"/>
    <property type="match status" value="1"/>
</dbReference>
<comment type="caution">
    <text evidence="3">The sequence shown here is derived from an EMBL/GenBank/DDBJ whole genome shotgun (WGS) entry which is preliminary data.</text>
</comment>
<evidence type="ECO:0000313" key="3">
    <source>
        <dbReference type="EMBL" id="MDM7489950.1"/>
    </source>
</evidence>
<reference evidence="3 4" key="1">
    <citation type="submission" date="2023-06" db="EMBL/GenBank/DDBJ databases">
        <title>Rhodococcus indonesiensis sp. nov a new member of the Rhodococcus ruber lineage isolated from a sediment of neutral hot spring.</title>
        <authorList>
            <person name="Kusuma A.B."/>
            <person name="Fenylestari G."/>
            <person name="Ammar F."/>
            <person name="Nouioui I."/>
            <person name="Goodfellow M."/>
        </authorList>
    </citation>
    <scope>NUCLEOTIDE SEQUENCE [LARGE SCALE GENOMIC DNA]</scope>
    <source>
        <strain evidence="3 4">CSLK01-03</strain>
    </source>
</reference>
<dbReference type="InterPro" id="IPR036291">
    <property type="entry name" value="NAD(P)-bd_dom_sf"/>
</dbReference>
<keyword evidence="4" id="KW-1185">Reference proteome</keyword>
<dbReference type="EMBL" id="JAUBOF010000063">
    <property type="protein sequence ID" value="MDM7489950.1"/>
    <property type="molecule type" value="Genomic_DNA"/>
</dbReference>
<dbReference type="Pfam" id="PF00106">
    <property type="entry name" value="adh_short"/>
    <property type="match status" value="1"/>
</dbReference>
<dbReference type="RefSeq" id="WP_289380149.1">
    <property type="nucleotide sequence ID" value="NZ_JAUBOF010000063.1"/>
</dbReference>
<dbReference type="InterPro" id="IPR051019">
    <property type="entry name" value="VLCFA-Steroid_DH"/>
</dbReference>
<keyword evidence="2" id="KW-0560">Oxidoreductase</keyword>
<evidence type="ECO:0000313" key="4">
    <source>
        <dbReference type="Proteomes" id="UP001233164"/>
    </source>
</evidence>
<dbReference type="Proteomes" id="UP001233164">
    <property type="component" value="Unassembled WGS sequence"/>
</dbReference>
<dbReference type="PANTHER" id="PTHR43899">
    <property type="entry name" value="RH59310P"/>
    <property type="match status" value="1"/>
</dbReference>